<keyword evidence="2" id="KW-0808">Transferase</keyword>
<protein>
    <submittedName>
        <fullName evidence="2">tRNA (Guanine-N(1)-)-methyltransferase (M1G-methyltransferase) (TRNA [GM37] methyltransferase)</fullName>
    </submittedName>
</protein>
<dbReference type="InterPro" id="IPR019230">
    <property type="entry name" value="RNA_MeTrfase_C_dom"/>
</dbReference>
<dbReference type="RefSeq" id="WP_012544457.1">
    <property type="nucleotide sequence ID" value="NC_011295.1"/>
</dbReference>
<dbReference type="Gene3D" id="3.40.1280.10">
    <property type="match status" value="1"/>
</dbReference>
<proteinExistence type="predicted"/>
<keyword evidence="3" id="KW-1185">Reference proteome</keyword>
<dbReference type="Proteomes" id="UP000001732">
    <property type="component" value="Chromosome"/>
</dbReference>
<dbReference type="STRING" id="309798.COPRO5265_0703"/>
<gene>
    <name evidence="2" type="ordered locus">COPRO5265_0703</name>
</gene>
<dbReference type="InterPro" id="IPR029026">
    <property type="entry name" value="tRNA_m1G_MTases_N"/>
</dbReference>
<dbReference type="eggNOG" id="COG4752">
    <property type="taxonomic scope" value="Bacteria"/>
</dbReference>
<name>B5Y8F4_COPPD</name>
<dbReference type="HOGENOM" id="CLU_1414575_0_0_9"/>
<dbReference type="Pfam" id="PF09936">
    <property type="entry name" value="Methyltrn_RNA_4"/>
    <property type="match status" value="1"/>
</dbReference>
<dbReference type="EMBL" id="CP001145">
    <property type="protein sequence ID" value="ACI17805.1"/>
    <property type="molecule type" value="Genomic_DNA"/>
</dbReference>
<dbReference type="GO" id="GO:0032259">
    <property type="term" value="P:methylation"/>
    <property type="evidence" value="ECO:0007669"/>
    <property type="project" value="UniProtKB-KW"/>
</dbReference>
<dbReference type="KEGG" id="cpo:COPRO5265_0703"/>
<sequence length="192" mass="22035">MNSPTNVNSLSIALMHYPMYDREYKIVTTSVTNLDIHDIARLSRTYNLSDFWVVTPVKAQQELVKRIIQYWASDEGRIYNPHRHEALSLVRVVDDIESVVKCLEEREGKVPKLVATDARPYPNMVNYDFVRDLVRAREPVVLVLGTGHGIAYEMIRKMDYFLAPIRPNGDFNHLSVRSAASILVDRIIGDSF</sequence>
<evidence type="ECO:0000313" key="3">
    <source>
        <dbReference type="Proteomes" id="UP000001732"/>
    </source>
</evidence>
<dbReference type="CDD" id="cd18085">
    <property type="entry name" value="TM1570-like"/>
    <property type="match status" value="1"/>
</dbReference>
<dbReference type="AlphaFoldDB" id="B5Y8F4"/>
<dbReference type="GO" id="GO:0008168">
    <property type="term" value="F:methyltransferase activity"/>
    <property type="evidence" value="ECO:0007669"/>
    <property type="project" value="UniProtKB-KW"/>
</dbReference>
<reference evidence="2 3" key="2">
    <citation type="journal article" date="2014" name="Genome Announc.">
        <title>Complete Genome Sequence of Coprothermobacter proteolyticus DSM 5265.</title>
        <authorList>
            <person name="Alexiev A."/>
            <person name="Coil D.A."/>
            <person name="Badger J.H."/>
            <person name="Enticknap J."/>
            <person name="Ward N."/>
            <person name="Robb F.T."/>
            <person name="Eisen J.A."/>
        </authorList>
    </citation>
    <scope>NUCLEOTIDE SEQUENCE [LARGE SCALE GENOMIC DNA]</scope>
    <source>
        <strain evidence="3">ATCC 35245 / DSM 5265 / OCM 4 / BT</strain>
    </source>
</reference>
<reference evidence="3" key="1">
    <citation type="submission" date="2008-08" db="EMBL/GenBank/DDBJ databases">
        <title>The complete genome sequence of Coprothermobacter proteolyticus strain ATCC 5245 / DSM 5265 / BT.</title>
        <authorList>
            <person name="Dodson R.J."/>
            <person name="Durkin A.S."/>
            <person name="Wu M."/>
            <person name="Eisen J."/>
            <person name="Sutton G."/>
        </authorList>
    </citation>
    <scope>NUCLEOTIDE SEQUENCE [LARGE SCALE GENOMIC DNA]</scope>
    <source>
        <strain evidence="3">ATCC 35245 / DSM 5265 / OCM 4 / BT</strain>
    </source>
</reference>
<accession>B5Y8F4</accession>
<evidence type="ECO:0000313" key="2">
    <source>
        <dbReference type="EMBL" id="ACI17805.1"/>
    </source>
</evidence>
<keyword evidence="2" id="KW-0489">Methyltransferase</keyword>
<feature type="domain" description="tRNA (guanine-N(1)-)-methyltransferase C-terminal" evidence="1">
    <location>
        <begin position="10"/>
        <end position="189"/>
    </location>
</feature>
<organism evidence="2 3">
    <name type="scientific">Coprothermobacter proteolyticus (strain ATCC 35245 / DSM 5265 / OCM 4 / BT)</name>
    <dbReference type="NCBI Taxonomy" id="309798"/>
    <lineage>
        <taxon>Bacteria</taxon>
        <taxon>Pseudomonadati</taxon>
        <taxon>Coprothermobacterota</taxon>
        <taxon>Coprothermobacteria</taxon>
        <taxon>Coprothermobacterales</taxon>
        <taxon>Coprothermobacteraceae</taxon>
        <taxon>Coprothermobacter</taxon>
    </lineage>
</organism>
<evidence type="ECO:0000259" key="1">
    <source>
        <dbReference type="Pfam" id="PF09936"/>
    </source>
</evidence>